<name>A0AAW3ETF8_BURGA</name>
<gene>
    <name evidence="6" type="ORF">DM48_6699</name>
</gene>
<dbReference type="GO" id="GO:0006633">
    <property type="term" value="P:fatty acid biosynthetic process"/>
    <property type="evidence" value="ECO:0007669"/>
    <property type="project" value="TreeGrafter"/>
</dbReference>
<dbReference type="PANTHER" id="PTHR11712:SF336">
    <property type="entry name" value="3-OXOACYL-[ACYL-CARRIER-PROTEIN] SYNTHASE, MITOCHONDRIAL"/>
    <property type="match status" value="1"/>
</dbReference>
<dbReference type="InterPro" id="IPR000794">
    <property type="entry name" value="Beta-ketoacyl_synthase"/>
</dbReference>
<dbReference type="InterPro" id="IPR014031">
    <property type="entry name" value="Ketoacyl_synth_C"/>
</dbReference>
<dbReference type="InterPro" id="IPR020841">
    <property type="entry name" value="PKS_Beta-ketoAc_synthase_dom"/>
</dbReference>
<evidence type="ECO:0000313" key="7">
    <source>
        <dbReference type="Proteomes" id="UP000029590"/>
    </source>
</evidence>
<dbReference type="PANTHER" id="PTHR11712">
    <property type="entry name" value="POLYKETIDE SYNTHASE-RELATED"/>
    <property type="match status" value="1"/>
</dbReference>
<evidence type="ECO:0000256" key="3">
    <source>
        <dbReference type="ARBA" id="ARBA00022679"/>
    </source>
</evidence>
<evidence type="ECO:0000256" key="2">
    <source>
        <dbReference type="ARBA" id="ARBA00008467"/>
    </source>
</evidence>
<organism evidence="6 7">
    <name type="scientific">Burkholderia gladioli</name>
    <name type="common">Pseudomonas marginata</name>
    <name type="synonym">Phytomonas marginata</name>
    <dbReference type="NCBI Taxonomy" id="28095"/>
    <lineage>
        <taxon>Bacteria</taxon>
        <taxon>Pseudomonadati</taxon>
        <taxon>Pseudomonadota</taxon>
        <taxon>Betaproteobacteria</taxon>
        <taxon>Burkholderiales</taxon>
        <taxon>Burkholderiaceae</taxon>
        <taxon>Burkholderia</taxon>
    </lineage>
</organism>
<comment type="similarity">
    <text evidence="2 4">Belongs to the thiolase-like superfamily. Beta-ketoacyl-ACP synthases family.</text>
</comment>
<keyword evidence="3 4" id="KW-0808">Transferase</keyword>
<reference evidence="6 7" key="1">
    <citation type="submission" date="2014-04" db="EMBL/GenBank/DDBJ databases">
        <authorList>
            <person name="Bishop-Lilly K.A."/>
            <person name="Broomall S.M."/>
            <person name="Chain P.S."/>
            <person name="Chertkov O."/>
            <person name="Coyne S.R."/>
            <person name="Daligault H.E."/>
            <person name="Davenport K.W."/>
            <person name="Erkkila T."/>
            <person name="Frey K.G."/>
            <person name="Gibbons H.S."/>
            <person name="Gu W."/>
            <person name="Jaissle J."/>
            <person name="Johnson S.L."/>
            <person name="Koroleva G.I."/>
            <person name="Ladner J.T."/>
            <person name="Lo C.-C."/>
            <person name="Minogue T.D."/>
            <person name="Munk C."/>
            <person name="Palacios G.F."/>
            <person name="Redden C.L."/>
            <person name="Rosenzweig C.N."/>
            <person name="Scholz M.B."/>
            <person name="Teshima H."/>
            <person name="Xu Y."/>
        </authorList>
    </citation>
    <scope>NUCLEOTIDE SEQUENCE [LARGE SCALE GENOMIC DNA]</scope>
    <source>
        <strain evidence="7">gladioli</strain>
    </source>
</reference>
<dbReference type="InterPro" id="IPR016039">
    <property type="entry name" value="Thiolase-like"/>
</dbReference>
<comment type="pathway">
    <text evidence="1">Lipid metabolism; fatty acid biosynthesis.</text>
</comment>
<dbReference type="Proteomes" id="UP000029590">
    <property type="component" value="Unassembled WGS sequence"/>
</dbReference>
<comment type="caution">
    <text evidence="6">The sequence shown here is derived from an EMBL/GenBank/DDBJ whole genome shotgun (WGS) entry which is preliminary data.</text>
</comment>
<dbReference type="InterPro" id="IPR014030">
    <property type="entry name" value="Ketoacyl_synth_N"/>
</dbReference>
<dbReference type="EMBL" id="JPGG01000018">
    <property type="protein sequence ID" value="KGC10254.1"/>
    <property type="molecule type" value="Genomic_DNA"/>
</dbReference>
<dbReference type="AlphaFoldDB" id="A0AAW3ETF8"/>
<sequence>MASASDSQTCRPVWIAHADALTCLGYGPELHAALVAGRSGLTPAAEAFPNVERLAGAGMVGRLKTVEGEVRVPGILASGLRCLAPDTLLEADLMVGACSLGDLAGPDAGQPRMAFERALRDWSAGKRLPSIQFVSSACSSGTDALGLGAMSIAAGVADVVAVIAFDSLPAGKLVQHVALGTQSRDRARPFDVGRSGTSFGEAVALVLLASEQGLRRLGLSELVRVAGFGMSGDAHDVVAPDPDGQHAARAIQVALRGANSGAVGYVNAHGSGTPLNDRAEVGALRRAIGPAALGKMHIGGTKGALGHTLGATGLVEAVVAARALSDGRYPPTAGLEQPDPNLDITPAMRPGKRSAHQRYALSVTFGFGGVNSAVLLEEARHA</sequence>
<evidence type="ECO:0000313" key="6">
    <source>
        <dbReference type="EMBL" id="KGC10254.1"/>
    </source>
</evidence>
<evidence type="ECO:0000259" key="5">
    <source>
        <dbReference type="PROSITE" id="PS52004"/>
    </source>
</evidence>
<dbReference type="Gene3D" id="3.40.47.10">
    <property type="match status" value="1"/>
</dbReference>
<evidence type="ECO:0000256" key="1">
    <source>
        <dbReference type="ARBA" id="ARBA00005194"/>
    </source>
</evidence>
<feature type="domain" description="Ketosynthase family 3 (KS3)" evidence="5">
    <location>
        <begin position="1"/>
        <end position="378"/>
    </location>
</feature>
<dbReference type="RefSeq" id="WP_052142809.1">
    <property type="nucleotide sequence ID" value="NZ_CADEVU010000019.1"/>
</dbReference>
<dbReference type="GO" id="GO:0004315">
    <property type="term" value="F:3-oxoacyl-[acyl-carrier-protein] synthase activity"/>
    <property type="evidence" value="ECO:0007669"/>
    <property type="project" value="TreeGrafter"/>
</dbReference>
<dbReference type="SUPFAM" id="SSF53901">
    <property type="entry name" value="Thiolase-like"/>
    <property type="match status" value="2"/>
</dbReference>
<proteinExistence type="inferred from homology"/>
<dbReference type="Pfam" id="PF02801">
    <property type="entry name" value="Ketoacyl-synt_C"/>
    <property type="match status" value="1"/>
</dbReference>
<dbReference type="SMART" id="SM00825">
    <property type="entry name" value="PKS_KS"/>
    <property type="match status" value="1"/>
</dbReference>
<dbReference type="PROSITE" id="PS52004">
    <property type="entry name" value="KS3_2"/>
    <property type="match status" value="1"/>
</dbReference>
<protein>
    <recommendedName>
        <fullName evidence="5">Ketosynthase family 3 (KS3) domain-containing protein</fullName>
    </recommendedName>
</protein>
<evidence type="ECO:0000256" key="4">
    <source>
        <dbReference type="RuleBase" id="RU003694"/>
    </source>
</evidence>
<accession>A0AAW3ETF8</accession>
<dbReference type="Pfam" id="PF00109">
    <property type="entry name" value="ketoacyl-synt"/>
    <property type="match status" value="1"/>
</dbReference>